<feature type="domain" description="GST N-terminal" evidence="1">
    <location>
        <begin position="3"/>
        <end position="85"/>
    </location>
</feature>
<dbReference type="InterPro" id="IPR050802">
    <property type="entry name" value="EF-GSTs"/>
</dbReference>
<gene>
    <name evidence="2" type="ORF">B0H17DRAFT_1040316</name>
</gene>
<evidence type="ECO:0000259" key="1">
    <source>
        <dbReference type="PROSITE" id="PS50404"/>
    </source>
</evidence>
<dbReference type="CDD" id="cd03044">
    <property type="entry name" value="GST_N_EF1Bgamma"/>
    <property type="match status" value="1"/>
</dbReference>
<sequence>MSSAGTLWTIPTQTAGTIIRAVAALGGVAIDLPESYVHYEDNKKPEFLAKFPHGKIPAWEGKDGFLLFEGAPIARYSTWPSSPPSPAGQSTVLEDESIHLFQLSLS</sequence>
<evidence type="ECO:0000313" key="2">
    <source>
        <dbReference type="EMBL" id="KAJ7703990.1"/>
    </source>
</evidence>
<dbReference type="EMBL" id="JARKIE010000011">
    <property type="protein sequence ID" value="KAJ7703990.1"/>
    <property type="molecule type" value="Genomic_DNA"/>
</dbReference>
<organism evidence="2 3">
    <name type="scientific">Mycena rosella</name>
    <name type="common">Pink bonnet</name>
    <name type="synonym">Agaricus rosellus</name>
    <dbReference type="NCBI Taxonomy" id="1033263"/>
    <lineage>
        <taxon>Eukaryota</taxon>
        <taxon>Fungi</taxon>
        <taxon>Dikarya</taxon>
        <taxon>Basidiomycota</taxon>
        <taxon>Agaricomycotina</taxon>
        <taxon>Agaricomycetes</taxon>
        <taxon>Agaricomycetidae</taxon>
        <taxon>Agaricales</taxon>
        <taxon>Marasmiineae</taxon>
        <taxon>Mycenaceae</taxon>
        <taxon>Mycena</taxon>
    </lineage>
</organism>
<comment type="caution">
    <text evidence="2">The sequence shown here is derived from an EMBL/GenBank/DDBJ whole genome shotgun (WGS) entry which is preliminary data.</text>
</comment>
<protein>
    <recommendedName>
        <fullName evidence="1">GST N-terminal domain-containing protein</fullName>
    </recommendedName>
</protein>
<evidence type="ECO:0000313" key="3">
    <source>
        <dbReference type="Proteomes" id="UP001221757"/>
    </source>
</evidence>
<dbReference type="PANTHER" id="PTHR43986">
    <property type="entry name" value="ELONGATION FACTOR 1-GAMMA"/>
    <property type="match status" value="1"/>
</dbReference>
<dbReference type="GO" id="GO:0006414">
    <property type="term" value="P:translational elongation"/>
    <property type="evidence" value="ECO:0007669"/>
    <property type="project" value="TreeGrafter"/>
</dbReference>
<dbReference type="SUPFAM" id="SSF52833">
    <property type="entry name" value="Thioredoxin-like"/>
    <property type="match status" value="1"/>
</dbReference>
<dbReference type="Proteomes" id="UP001221757">
    <property type="component" value="Unassembled WGS sequence"/>
</dbReference>
<dbReference type="PROSITE" id="PS50404">
    <property type="entry name" value="GST_NTER"/>
    <property type="match status" value="1"/>
</dbReference>
<dbReference type="PANTHER" id="PTHR43986:SF1">
    <property type="entry name" value="ELONGATION FACTOR 1-GAMMA"/>
    <property type="match status" value="1"/>
</dbReference>
<dbReference type="Gene3D" id="3.40.30.10">
    <property type="entry name" value="Glutaredoxin"/>
    <property type="match status" value="1"/>
</dbReference>
<dbReference type="InterPro" id="IPR004045">
    <property type="entry name" value="Glutathione_S-Trfase_N"/>
</dbReference>
<dbReference type="Pfam" id="PF02798">
    <property type="entry name" value="GST_N"/>
    <property type="match status" value="1"/>
</dbReference>
<reference evidence="2" key="1">
    <citation type="submission" date="2023-03" db="EMBL/GenBank/DDBJ databases">
        <title>Massive genome expansion in bonnet fungi (Mycena s.s.) driven by repeated elements and novel gene families across ecological guilds.</title>
        <authorList>
            <consortium name="Lawrence Berkeley National Laboratory"/>
            <person name="Harder C.B."/>
            <person name="Miyauchi S."/>
            <person name="Viragh M."/>
            <person name="Kuo A."/>
            <person name="Thoen E."/>
            <person name="Andreopoulos B."/>
            <person name="Lu D."/>
            <person name="Skrede I."/>
            <person name="Drula E."/>
            <person name="Henrissat B."/>
            <person name="Morin E."/>
            <person name="Kohler A."/>
            <person name="Barry K."/>
            <person name="LaButti K."/>
            <person name="Morin E."/>
            <person name="Salamov A."/>
            <person name="Lipzen A."/>
            <person name="Mereny Z."/>
            <person name="Hegedus B."/>
            <person name="Baldrian P."/>
            <person name="Stursova M."/>
            <person name="Weitz H."/>
            <person name="Taylor A."/>
            <person name="Grigoriev I.V."/>
            <person name="Nagy L.G."/>
            <person name="Martin F."/>
            <person name="Kauserud H."/>
        </authorList>
    </citation>
    <scope>NUCLEOTIDE SEQUENCE</scope>
    <source>
        <strain evidence="2">CBHHK067</strain>
    </source>
</reference>
<proteinExistence type="predicted"/>
<dbReference type="GO" id="GO:0005737">
    <property type="term" value="C:cytoplasm"/>
    <property type="evidence" value="ECO:0007669"/>
    <property type="project" value="TreeGrafter"/>
</dbReference>
<name>A0AAD7M6X5_MYCRO</name>
<accession>A0AAD7M6X5</accession>
<dbReference type="AlphaFoldDB" id="A0AAD7M6X5"/>
<dbReference type="GO" id="GO:0005634">
    <property type="term" value="C:nucleus"/>
    <property type="evidence" value="ECO:0007669"/>
    <property type="project" value="TreeGrafter"/>
</dbReference>
<dbReference type="InterPro" id="IPR036249">
    <property type="entry name" value="Thioredoxin-like_sf"/>
</dbReference>
<keyword evidence="3" id="KW-1185">Reference proteome</keyword>